<dbReference type="Proteomes" id="UP001151518">
    <property type="component" value="Unassembled WGS sequence"/>
</dbReference>
<gene>
    <name evidence="3" type="ORF">GGI25_005361</name>
</gene>
<name>A0A9W8G3Z9_9FUNG</name>
<evidence type="ECO:0000259" key="2">
    <source>
        <dbReference type="Pfam" id="PF13349"/>
    </source>
</evidence>
<dbReference type="Pfam" id="PF13349">
    <property type="entry name" value="DUF4097"/>
    <property type="match status" value="1"/>
</dbReference>
<evidence type="ECO:0000313" key="4">
    <source>
        <dbReference type="Proteomes" id="UP001151518"/>
    </source>
</evidence>
<comment type="caution">
    <text evidence="3">The sequence shown here is derived from an EMBL/GenBank/DDBJ whole genome shotgun (WGS) entry which is preliminary data.</text>
</comment>
<dbReference type="InterPro" id="IPR025164">
    <property type="entry name" value="Toastrack_DUF4097"/>
</dbReference>
<feature type="region of interest" description="Disordered" evidence="1">
    <location>
        <begin position="1"/>
        <end position="78"/>
    </location>
</feature>
<reference evidence="3" key="1">
    <citation type="submission" date="2022-07" db="EMBL/GenBank/DDBJ databases">
        <title>Phylogenomic reconstructions and comparative analyses of Kickxellomycotina fungi.</title>
        <authorList>
            <person name="Reynolds N.K."/>
            <person name="Stajich J.E."/>
            <person name="Barry K."/>
            <person name="Grigoriev I.V."/>
            <person name="Crous P."/>
            <person name="Smith M.E."/>
        </authorList>
    </citation>
    <scope>NUCLEOTIDE SEQUENCE</scope>
    <source>
        <strain evidence="3">NRRL 3115</strain>
    </source>
</reference>
<evidence type="ECO:0000256" key="1">
    <source>
        <dbReference type="SAM" id="MobiDB-lite"/>
    </source>
</evidence>
<feature type="compositionally biased region" description="Low complexity" evidence="1">
    <location>
        <begin position="22"/>
        <end position="38"/>
    </location>
</feature>
<dbReference type="AlphaFoldDB" id="A0A9W8G3Z9"/>
<evidence type="ECO:0000313" key="3">
    <source>
        <dbReference type="EMBL" id="KAJ2671810.1"/>
    </source>
</evidence>
<accession>A0A9W8G3Z9</accession>
<proteinExistence type="predicted"/>
<protein>
    <recommendedName>
        <fullName evidence="2">DUF4097 domain-containing protein</fullName>
    </recommendedName>
</protein>
<sequence>MTDKKNDSNANTQKGFSRYRLSSSFGRGVSFGSPSSGRQDATQESQTPNDMPPPYSAVDPNTQQPAASTSQPPPFNSETDLLNSINEFLFDRPLCISTGPLFTSTVLFEQDADIKNGNLIRINVEMSPTDSANKVKAISTINRKGEYEFKIDTRGLLKSGMQHSCTIKILLPAFIQSTHPGLSIDLAGGSITMANLSHIRFQHINMQLSNSKVIMAKIASSNIRVSTTNGAVNTTDLVAEVLDINGTNTRVEIHKTQAGAITISTTNSCIALDSLTATSIKATAVNTHINCTDVDVGDMQLQTTKAMVKAENVIADSLSIKNLYATVAGSWTIGRLLEVTTSIARISGTVAFKKPLVPAHIALHTTTCIIDVALPAETFAGYFNALTNDSYVVLKWKGSQLTDTIKYPPVRFEVDDVNEKRGTIGKADPLPHYFSAYTTHSQIEIDFE</sequence>
<dbReference type="EMBL" id="JANBTW010000094">
    <property type="protein sequence ID" value="KAJ2671810.1"/>
    <property type="molecule type" value="Genomic_DNA"/>
</dbReference>
<feature type="domain" description="DUF4097" evidence="2">
    <location>
        <begin position="202"/>
        <end position="298"/>
    </location>
</feature>
<dbReference type="OrthoDB" id="5570013at2759"/>
<organism evidence="3 4">
    <name type="scientific">Coemansia spiralis</name>
    <dbReference type="NCBI Taxonomy" id="417178"/>
    <lineage>
        <taxon>Eukaryota</taxon>
        <taxon>Fungi</taxon>
        <taxon>Fungi incertae sedis</taxon>
        <taxon>Zoopagomycota</taxon>
        <taxon>Kickxellomycotina</taxon>
        <taxon>Kickxellomycetes</taxon>
        <taxon>Kickxellales</taxon>
        <taxon>Kickxellaceae</taxon>
        <taxon>Coemansia</taxon>
    </lineage>
</organism>
<feature type="compositionally biased region" description="Polar residues" evidence="1">
    <location>
        <begin position="39"/>
        <end position="49"/>
    </location>
</feature>